<evidence type="ECO:0000256" key="1">
    <source>
        <dbReference type="SAM" id="MobiDB-lite"/>
    </source>
</evidence>
<organism evidence="2 3">
    <name type="scientific">Pleuronectes platessa</name>
    <name type="common">European plaice</name>
    <dbReference type="NCBI Taxonomy" id="8262"/>
    <lineage>
        <taxon>Eukaryota</taxon>
        <taxon>Metazoa</taxon>
        <taxon>Chordata</taxon>
        <taxon>Craniata</taxon>
        <taxon>Vertebrata</taxon>
        <taxon>Euteleostomi</taxon>
        <taxon>Actinopterygii</taxon>
        <taxon>Neopterygii</taxon>
        <taxon>Teleostei</taxon>
        <taxon>Neoteleostei</taxon>
        <taxon>Acanthomorphata</taxon>
        <taxon>Carangaria</taxon>
        <taxon>Pleuronectiformes</taxon>
        <taxon>Pleuronectoidei</taxon>
        <taxon>Pleuronectidae</taxon>
        <taxon>Pleuronectes</taxon>
    </lineage>
</organism>
<keyword evidence="3" id="KW-1185">Reference proteome</keyword>
<dbReference type="AlphaFoldDB" id="A0A9N7Y9A4"/>
<sequence length="120" mass="13105">MMPEVHRKEEEGQGVWQIDWLRCDAVFGTAEAVGEVNFVMFEIVDQCEVTAGLRPALALYCETSGLDNKSPTLQGSVLCRVPYEGGPSWLKVSGERERPAEDATAQRDTGTLTVSGGEKN</sequence>
<name>A0A9N7Y9A4_PLEPL</name>
<feature type="region of interest" description="Disordered" evidence="1">
    <location>
        <begin position="90"/>
        <end position="120"/>
    </location>
</feature>
<comment type="caution">
    <text evidence="2">The sequence shown here is derived from an EMBL/GenBank/DDBJ whole genome shotgun (WGS) entry which is preliminary data.</text>
</comment>
<feature type="compositionally biased region" description="Basic and acidic residues" evidence="1">
    <location>
        <begin position="93"/>
        <end position="105"/>
    </location>
</feature>
<dbReference type="Proteomes" id="UP001153269">
    <property type="component" value="Unassembled WGS sequence"/>
</dbReference>
<reference evidence="2" key="1">
    <citation type="submission" date="2020-03" db="EMBL/GenBank/DDBJ databases">
        <authorList>
            <person name="Weist P."/>
        </authorList>
    </citation>
    <scope>NUCLEOTIDE SEQUENCE</scope>
</reference>
<accession>A0A9N7Y9A4</accession>
<gene>
    <name evidence="2" type="ORF">PLEPLA_LOCUS5362</name>
</gene>
<dbReference type="EMBL" id="CADEAL010000269">
    <property type="protein sequence ID" value="CAB1417557.1"/>
    <property type="molecule type" value="Genomic_DNA"/>
</dbReference>
<evidence type="ECO:0000313" key="2">
    <source>
        <dbReference type="EMBL" id="CAB1417557.1"/>
    </source>
</evidence>
<protein>
    <submittedName>
        <fullName evidence="2">Uncharacterized protein</fullName>
    </submittedName>
</protein>
<evidence type="ECO:0000313" key="3">
    <source>
        <dbReference type="Proteomes" id="UP001153269"/>
    </source>
</evidence>
<proteinExistence type="predicted"/>